<dbReference type="RefSeq" id="XP_007415422.1">
    <property type="nucleotide sequence ID" value="XM_007415360.1"/>
</dbReference>
<dbReference type="EMBL" id="GL883139">
    <property type="protein sequence ID" value="EGG01321.1"/>
    <property type="molecule type" value="Genomic_DNA"/>
</dbReference>
<sequence>MPCLWTSCQTPTLLFSLVKINVFIVVFTATYQTPSVHQPLSPGLSSSDKEYLVQTVAKLDADFNPCEEEPVPDIVLIDKWGDAYDESMSNAEAPTVVALPASPSIIKTLWEAAHGDYMLMVIRQTGYGGPNKLMSSLCCVLLFNCKHATQAN</sequence>
<name>F4S250_MELLP</name>
<evidence type="ECO:0000313" key="2">
    <source>
        <dbReference type="EMBL" id="EGG01321.1"/>
    </source>
</evidence>
<accession>F4S250</accession>
<feature type="transmembrane region" description="Helical" evidence="1">
    <location>
        <begin position="12"/>
        <end position="31"/>
    </location>
</feature>
<protein>
    <submittedName>
        <fullName evidence="2">Uncharacterized protein</fullName>
    </submittedName>
</protein>
<keyword evidence="3" id="KW-1185">Reference proteome</keyword>
<dbReference type="AlphaFoldDB" id="F4S250"/>
<keyword evidence="1" id="KW-1133">Transmembrane helix</keyword>
<reference evidence="3" key="1">
    <citation type="journal article" date="2011" name="Proc. Natl. Acad. Sci. U.S.A.">
        <title>Obligate biotrophy features unraveled by the genomic analysis of rust fungi.</title>
        <authorList>
            <person name="Duplessis S."/>
            <person name="Cuomo C.A."/>
            <person name="Lin Y.-C."/>
            <person name="Aerts A."/>
            <person name="Tisserant E."/>
            <person name="Veneault-Fourrey C."/>
            <person name="Joly D.L."/>
            <person name="Hacquard S."/>
            <person name="Amselem J."/>
            <person name="Cantarel B.L."/>
            <person name="Chiu R."/>
            <person name="Coutinho P.M."/>
            <person name="Feau N."/>
            <person name="Field M."/>
            <person name="Frey P."/>
            <person name="Gelhaye E."/>
            <person name="Goldberg J."/>
            <person name="Grabherr M.G."/>
            <person name="Kodira C.D."/>
            <person name="Kohler A."/>
            <person name="Kuees U."/>
            <person name="Lindquist E.A."/>
            <person name="Lucas S.M."/>
            <person name="Mago R."/>
            <person name="Mauceli E."/>
            <person name="Morin E."/>
            <person name="Murat C."/>
            <person name="Pangilinan J.L."/>
            <person name="Park R."/>
            <person name="Pearson M."/>
            <person name="Quesneville H."/>
            <person name="Rouhier N."/>
            <person name="Sakthikumar S."/>
            <person name="Salamov A.A."/>
            <person name="Schmutz J."/>
            <person name="Selles B."/>
            <person name="Shapiro H."/>
            <person name="Tanguay P."/>
            <person name="Tuskan G.A."/>
            <person name="Henrissat B."/>
            <person name="Van de Peer Y."/>
            <person name="Rouze P."/>
            <person name="Ellis J.G."/>
            <person name="Dodds P.N."/>
            <person name="Schein J.E."/>
            <person name="Zhong S."/>
            <person name="Hamelin R.C."/>
            <person name="Grigoriev I.V."/>
            <person name="Szabo L.J."/>
            <person name="Martin F."/>
        </authorList>
    </citation>
    <scope>NUCLEOTIDE SEQUENCE [LARGE SCALE GENOMIC DNA]</scope>
    <source>
        <strain evidence="3">98AG31 / pathotype 3-4-7</strain>
    </source>
</reference>
<dbReference type="VEuPathDB" id="FungiDB:MELLADRAFT_111134"/>
<keyword evidence="1" id="KW-0472">Membrane</keyword>
<gene>
    <name evidence="2" type="ORF">MELLADRAFT_111134</name>
</gene>
<dbReference type="InParanoid" id="F4S250"/>
<dbReference type="GeneID" id="18924287"/>
<proteinExistence type="predicted"/>
<dbReference type="Proteomes" id="UP000001072">
    <property type="component" value="Unassembled WGS sequence"/>
</dbReference>
<keyword evidence="1" id="KW-0812">Transmembrane</keyword>
<dbReference type="KEGG" id="mlr:MELLADRAFT_111134"/>
<dbReference type="HOGENOM" id="CLU_1722774_0_0_1"/>
<evidence type="ECO:0000256" key="1">
    <source>
        <dbReference type="SAM" id="Phobius"/>
    </source>
</evidence>
<organism evidence="3">
    <name type="scientific">Melampsora larici-populina (strain 98AG31 / pathotype 3-4-7)</name>
    <name type="common">Poplar leaf rust fungus</name>
    <dbReference type="NCBI Taxonomy" id="747676"/>
    <lineage>
        <taxon>Eukaryota</taxon>
        <taxon>Fungi</taxon>
        <taxon>Dikarya</taxon>
        <taxon>Basidiomycota</taxon>
        <taxon>Pucciniomycotina</taxon>
        <taxon>Pucciniomycetes</taxon>
        <taxon>Pucciniales</taxon>
        <taxon>Melampsoraceae</taxon>
        <taxon>Melampsora</taxon>
    </lineage>
</organism>
<evidence type="ECO:0000313" key="3">
    <source>
        <dbReference type="Proteomes" id="UP000001072"/>
    </source>
</evidence>